<keyword evidence="6 8" id="KW-0378">Hydrolase</keyword>
<feature type="active site" evidence="7">
    <location>
        <position position="133"/>
    </location>
</feature>
<keyword evidence="8" id="KW-0812">Transmembrane</keyword>
<feature type="domain" description="Peptidase S26" evidence="10">
    <location>
        <begin position="28"/>
        <end position="219"/>
    </location>
</feature>
<accession>A0AAE3J8L5</accession>
<evidence type="ECO:0000256" key="6">
    <source>
        <dbReference type="ARBA" id="ARBA00022801"/>
    </source>
</evidence>
<dbReference type="InterPro" id="IPR019533">
    <property type="entry name" value="Peptidase_S26"/>
</dbReference>
<dbReference type="SUPFAM" id="SSF51306">
    <property type="entry name" value="LexA/Signal peptidase"/>
    <property type="match status" value="1"/>
</dbReference>
<name>A0AAE3J8L5_9FIRM</name>
<dbReference type="PROSITE" id="PS00501">
    <property type="entry name" value="SPASE_I_1"/>
    <property type="match status" value="1"/>
</dbReference>
<evidence type="ECO:0000256" key="7">
    <source>
        <dbReference type="PIRSR" id="PIRSR600223-1"/>
    </source>
</evidence>
<dbReference type="PANTHER" id="PTHR43390:SF1">
    <property type="entry name" value="CHLOROPLAST PROCESSING PEPTIDASE"/>
    <property type="match status" value="1"/>
</dbReference>
<dbReference type="AlphaFoldDB" id="A0AAE3J8L5"/>
<dbReference type="PANTHER" id="PTHR43390">
    <property type="entry name" value="SIGNAL PEPTIDASE I"/>
    <property type="match status" value="1"/>
</dbReference>
<dbReference type="InterPro" id="IPR019756">
    <property type="entry name" value="Pept_S26A_signal_pept_1_Ser-AS"/>
</dbReference>
<dbReference type="GO" id="GO:0005886">
    <property type="term" value="C:plasma membrane"/>
    <property type="evidence" value="ECO:0007669"/>
    <property type="project" value="UniProtKB-SubCell"/>
</dbReference>
<dbReference type="GO" id="GO:0009003">
    <property type="term" value="F:signal peptidase activity"/>
    <property type="evidence" value="ECO:0007669"/>
    <property type="project" value="UniProtKB-EC"/>
</dbReference>
<feature type="active site" evidence="7">
    <location>
        <position position="59"/>
    </location>
</feature>
<comment type="catalytic activity">
    <reaction evidence="1 8">
        <text>Cleavage of hydrophobic, N-terminal signal or leader sequences from secreted and periplasmic proteins.</text>
        <dbReference type="EC" id="3.4.21.89"/>
    </reaction>
</comment>
<comment type="subcellular location">
    <subcellularLocation>
        <location evidence="2">Cell membrane</location>
        <topology evidence="2">Single-pass type II membrane protein</topology>
    </subcellularLocation>
    <subcellularLocation>
        <location evidence="9">Membrane</location>
        <topology evidence="9">Single-pass type II membrane protein</topology>
    </subcellularLocation>
</comment>
<comment type="caution">
    <text evidence="11">The sequence shown here is derived from an EMBL/GenBank/DDBJ whole genome shotgun (WGS) entry which is preliminary data.</text>
</comment>
<dbReference type="GO" id="GO:0006465">
    <property type="term" value="P:signal peptide processing"/>
    <property type="evidence" value="ECO:0007669"/>
    <property type="project" value="InterPro"/>
</dbReference>
<sequence>MSEQEGKNENVTKTTAKEDKKTSLAREIWEWVYTLAIAIVIAMLIKGFIFDIVRVDGSSMFPTLVDNDRLIVTKLGYTPKQGDIIILDSEYKNREEYFDRLAESKDKEELSSFEKFFAQSSMPSNLKKKYYVKRIIAMPGQTIDLVDGKVYVDGEMLDEPYYDGLTTSIDPTVEYPITVDDDCVFVMGDNRTRSKDSRSSELGQVPFKAILGKSQVRIWPLSDIGLTK</sequence>
<keyword evidence="8" id="KW-1133">Transmembrane helix</keyword>
<feature type="transmembrane region" description="Helical" evidence="8">
    <location>
        <begin position="31"/>
        <end position="53"/>
    </location>
</feature>
<protein>
    <recommendedName>
        <fullName evidence="4 8">Signal peptidase I</fullName>
        <ecNumber evidence="4 8">3.4.21.89</ecNumber>
    </recommendedName>
</protein>
<dbReference type="InterPro" id="IPR019758">
    <property type="entry name" value="Pept_S26A_signal_pept_1_CS"/>
</dbReference>
<keyword evidence="5 8" id="KW-0645">Protease</keyword>
<keyword evidence="12" id="KW-1185">Reference proteome</keyword>
<dbReference type="GO" id="GO:0004252">
    <property type="term" value="F:serine-type endopeptidase activity"/>
    <property type="evidence" value="ECO:0007669"/>
    <property type="project" value="InterPro"/>
</dbReference>
<evidence type="ECO:0000256" key="4">
    <source>
        <dbReference type="ARBA" id="ARBA00013208"/>
    </source>
</evidence>
<dbReference type="RefSeq" id="WP_022229206.1">
    <property type="nucleotide sequence ID" value="NZ_JAJEQM010000002.1"/>
</dbReference>
<dbReference type="CDD" id="cd06530">
    <property type="entry name" value="S26_SPase_I"/>
    <property type="match status" value="1"/>
</dbReference>
<dbReference type="EMBL" id="JAJEQM010000002">
    <property type="protein sequence ID" value="MCC2209632.1"/>
    <property type="molecule type" value="Genomic_DNA"/>
</dbReference>
<organism evidence="11 12">
    <name type="scientific">Hominilimicola fabiformis</name>
    <dbReference type="NCBI Taxonomy" id="2885356"/>
    <lineage>
        <taxon>Bacteria</taxon>
        <taxon>Bacillati</taxon>
        <taxon>Bacillota</taxon>
        <taxon>Clostridia</taxon>
        <taxon>Eubacteriales</taxon>
        <taxon>Oscillospiraceae</taxon>
        <taxon>Hominilimicola</taxon>
    </lineage>
</organism>
<comment type="similarity">
    <text evidence="3 9">Belongs to the peptidase S26 family.</text>
</comment>
<dbReference type="PROSITE" id="PS00761">
    <property type="entry name" value="SPASE_I_3"/>
    <property type="match status" value="1"/>
</dbReference>
<evidence type="ECO:0000256" key="1">
    <source>
        <dbReference type="ARBA" id="ARBA00000677"/>
    </source>
</evidence>
<evidence type="ECO:0000256" key="3">
    <source>
        <dbReference type="ARBA" id="ARBA00009370"/>
    </source>
</evidence>
<dbReference type="EC" id="3.4.21.89" evidence="4 8"/>
<dbReference type="InterPro" id="IPR036286">
    <property type="entry name" value="LexA/Signal_pep-like_sf"/>
</dbReference>
<evidence type="ECO:0000256" key="8">
    <source>
        <dbReference type="RuleBase" id="RU003993"/>
    </source>
</evidence>
<reference evidence="11 12" key="1">
    <citation type="submission" date="2021-10" db="EMBL/GenBank/DDBJ databases">
        <title>Anaerobic single-cell dispensing facilitates the cultivation of human gut bacteria.</title>
        <authorList>
            <person name="Afrizal A."/>
        </authorList>
    </citation>
    <scope>NUCLEOTIDE SEQUENCE [LARGE SCALE GENOMIC DNA]</scope>
    <source>
        <strain evidence="11 12">CLA-AA-H232</strain>
    </source>
</reference>
<dbReference type="Proteomes" id="UP001198242">
    <property type="component" value="Unassembled WGS sequence"/>
</dbReference>
<dbReference type="NCBIfam" id="TIGR02227">
    <property type="entry name" value="sigpep_I_bact"/>
    <property type="match status" value="1"/>
</dbReference>
<dbReference type="InterPro" id="IPR000223">
    <property type="entry name" value="Pept_S26A_signal_pept_1"/>
</dbReference>
<dbReference type="InterPro" id="IPR019757">
    <property type="entry name" value="Pept_S26A_signal_pept_1_Lys-AS"/>
</dbReference>
<evidence type="ECO:0000259" key="10">
    <source>
        <dbReference type="Pfam" id="PF10502"/>
    </source>
</evidence>
<gene>
    <name evidence="11" type="primary">lepB</name>
    <name evidence="11" type="ORF">LKE05_02345</name>
</gene>
<dbReference type="PRINTS" id="PR00727">
    <property type="entry name" value="LEADERPTASE"/>
</dbReference>
<evidence type="ECO:0000256" key="2">
    <source>
        <dbReference type="ARBA" id="ARBA00004401"/>
    </source>
</evidence>
<proteinExistence type="inferred from homology"/>
<evidence type="ECO:0000256" key="9">
    <source>
        <dbReference type="RuleBase" id="RU362042"/>
    </source>
</evidence>
<evidence type="ECO:0000313" key="11">
    <source>
        <dbReference type="EMBL" id="MCC2209632.1"/>
    </source>
</evidence>
<evidence type="ECO:0000256" key="5">
    <source>
        <dbReference type="ARBA" id="ARBA00022670"/>
    </source>
</evidence>
<dbReference type="Gene3D" id="2.10.109.10">
    <property type="entry name" value="Umud Fragment, subunit A"/>
    <property type="match status" value="1"/>
</dbReference>
<evidence type="ECO:0000313" key="12">
    <source>
        <dbReference type="Proteomes" id="UP001198242"/>
    </source>
</evidence>
<dbReference type="PROSITE" id="PS00760">
    <property type="entry name" value="SPASE_I_2"/>
    <property type="match status" value="1"/>
</dbReference>
<keyword evidence="8" id="KW-0472">Membrane</keyword>
<dbReference type="Pfam" id="PF10502">
    <property type="entry name" value="Peptidase_S26"/>
    <property type="match status" value="1"/>
</dbReference>